<dbReference type="EMBL" id="CAMPGE010011078">
    <property type="protein sequence ID" value="CAI2369920.1"/>
    <property type="molecule type" value="Genomic_DNA"/>
</dbReference>
<dbReference type="FunFam" id="3.40.50.300:FF:000737">
    <property type="entry name" value="Bifunctional polynucleotide phosphatase/kinase"/>
    <property type="match status" value="1"/>
</dbReference>
<dbReference type="InterPro" id="IPR006549">
    <property type="entry name" value="HAD-SF_hydro_IIIA"/>
</dbReference>
<proteinExistence type="predicted"/>
<feature type="compositionally biased region" description="Basic residues" evidence="1">
    <location>
        <begin position="1"/>
        <end position="10"/>
    </location>
</feature>
<dbReference type="FunFam" id="3.40.50.1000:FF:000078">
    <property type="entry name" value="Bifunctional polynucleotide phosphatase/kinase"/>
    <property type="match status" value="1"/>
</dbReference>
<dbReference type="SUPFAM" id="SSF52540">
    <property type="entry name" value="P-loop containing nucleoside triphosphate hydrolases"/>
    <property type="match status" value="1"/>
</dbReference>
<evidence type="ECO:0008006" key="4">
    <source>
        <dbReference type="Google" id="ProtNLM"/>
    </source>
</evidence>
<accession>A0AAD1UN21</accession>
<evidence type="ECO:0000313" key="2">
    <source>
        <dbReference type="EMBL" id="CAI2369920.1"/>
    </source>
</evidence>
<name>A0AAD1UN21_EUPCR</name>
<dbReference type="InterPro" id="IPR013954">
    <property type="entry name" value="PNK3P"/>
</dbReference>
<dbReference type="NCBIfam" id="TIGR01664">
    <property type="entry name" value="DNA-3'-Pase"/>
    <property type="match status" value="1"/>
</dbReference>
<dbReference type="CDD" id="cd01625">
    <property type="entry name" value="HAD_PNP"/>
    <property type="match status" value="1"/>
</dbReference>
<dbReference type="NCBIfam" id="TIGR01662">
    <property type="entry name" value="HAD-SF-IIIA"/>
    <property type="match status" value="1"/>
</dbReference>
<comment type="caution">
    <text evidence="2">The sequence shown here is derived from an EMBL/GenBank/DDBJ whole genome shotgun (WGS) entry which is preliminary data.</text>
</comment>
<dbReference type="GO" id="GO:0003690">
    <property type="term" value="F:double-stranded DNA binding"/>
    <property type="evidence" value="ECO:0007669"/>
    <property type="project" value="TreeGrafter"/>
</dbReference>
<dbReference type="Pfam" id="PF08645">
    <property type="entry name" value="PNK3P"/>
    <property type="match status" value="1"/>
</dbReference>
<dbReference type="AlphaFoldDB" id="A0AAD1UN21"/>
<dbReference type="PANTHER" id="PTHR12083">
    <property type="entry name" value="BIFUNCTIONAL POLYNUCLEOTIDE PHOSPHATASE/KINASE"/>
    <property type="match status" value="1"/>
</dbReference>
<evidence type="ECO:0000256" key="1">
    <source>
        <dbReference type="SAM" id="MobiDB-lite"/>
    </source>
</evidence>
<dbReference type="InterPro" id="IPR036412">
    <property type="entry name" value="HAD-like_sf"/>
</dbReference>
<dbReference type="SUPFAM" id="SSF56784">
    <property type="entry name" value="HAD-like"/>
    <property type="match status" value="1"/>
</dbReference>
<keyword evidence="3" id="KW-1185">Reference proteome</keyword>
<dbReference type="GO" id="GO:0046403">
    <property type="term" value="F:polynucleotide 3'-phosphatase activity"/>
    <property type="evidence" value="ECO:0007669"/>
    <property type="project" value="TreeGrafter"/>
</dbReference>
<dbReference type="Proteomes" id="UP001295684">
    <property type="component" value="Unassembled WGS sequence"/>
</dbReference>
<dbReference type="Gene3D" id="3.40.50.300">
    <property type="entry name" value="P-loop containing nucleotide triphosphate hydrolases"/>
    <property type="match status" value="1"/>
</dbReference>
<dbReference type="Gene3D" id="3.40.50.1000">
    <property type="entry name" value="HAD superfamily/HAD-like"/>
    <property type="match status" value="1"/>
</dbReference>
<dbReference type="Pfam" id="PF13671">
    <property type="entry name" value="AAA_33"/>
    <property type="match status" value="1"/>
</dbReference>
<dbReference type="InterPro" id="IPR027417">
    <property type="entry name" value="P-loop_NTPase"/>
</dbReference>
<dbReference type="GO" id="GO:0046404">
    <property type="term" value="F:ATP-dependent polydeoxyribonucleotide 5'-hydroxyl-kinase activity"/>
    <property type="evidence" value="ECO:0007669"/>
    <property type="project" value="TreeGrafter"/>
</dbReference>
<gene>
    <name evidence="2" type="ORF">ECRASSUSDP1_LOCUS11225</name>
</gene>
<dbReference type="InterPro" id="IPR023214">
    <property type="entry name" value="HAD_sf"/>
</dbReference>
<organism evidence="2 3">
    <name type="scientific">Euplotes crassus</name>
    <dbReference type="NCBI Taxonomy" id="5936"/>
    <lineage>
        <taxon>Eukaryota</taxon>
        <taxon>Sar</taxon>
        <taxon>Alveolata</taxon>
        <taxon>Ciliophora</taxon>
        <taxon>Intramacronucleata</taxon>
        <taxon>Spirotrichea</taxon>
        <taxon>Hypotrichia</taxon>
        <taxon>Euplotida</taxon>
        <taxon>Euplotidae</taxon>
        <taxon>Moneuplotes</taxon>
    </lineage>
</organism>
<feature type="region of interest" description="Disordered" evidence="1">
    <location>
        <begin position="1"/>
        <end position="41"/>
    </location>
</feature>
<evidence type="ECO:0000313" key="3">
    <source>
        <dbReference type="Proteomes" id="UP001295684"/>
    </source>
</evidence>
<dbReference type="PANTHER" id="PTHR12083:SF9">
    <property type="entry name" value="BIFUNCTIONAL POLYNUCLEOTIDE PHOSPHATASE_KINASE"/>
    <property type="match status" value="1"/>
</dbReference>
<protein>
    <recommendedName>
        <fullName evidence="4">Bifunctional polynucleotide phosphatase/kinase</fullName>
    </recommendedName>
</protein>
<sequence length="416" mass="47181">METIGRKRKASKEETATKSKRLQSIADKEQEQENKEIEEAKDLKEWKTDGTVLFGDFGAKGSEKIAGFDMDSTLINTKSGAIFAKNSSDWVWWDEKVPKKLAKAHEDGFKIVIFSNQAGIEMGKVDPKTLKGKFIQLHKSLKIPFQAICATSKDANRKPNTGMWKYFVDNCNDGVEPDKSQSFYCGDAAGRPKGKNRKKDFSDGDRKFAINVGVEFYTPEMYFQNKKEKLPPLAFDIKTLKSLEGKSPTGEEEKYVSEKQEMIVLVGSPGAGKSTFWNNYLKDYVRVNNDTLKTKEKCMKVARQALKEGKSCVIDNTNPDPATRARYTSIAEECKVPCRAFYFDIEKNVCMHNNEQRKVNSNRNHLSKKVGNVIIHTFFKKCVVPTTSEGFTEVKTIKFIPGPFENKSDEETYYNS</sequence>
<dbReference type="InterPro" id="IPR006551">
    <property type="entry name" value="Polynucleotide_phosphatase"/>
</dbReference>
<reference evidence="2" key="1">
    <citation type="submission" date="2023-07" db="EMBL/GenBank/DDBJ databases">
        <authorList>
            <consortium name="AG Swart"/>
            <person name="Singh M."/>
            <person name="Singh A."/>
            <person name="Seah K."/>
            <person name="Emmerich C."/>
        </authorList>
    </citation>
    <scope>NUCLEOTIDE SEQUENCE</scope>
    <source>
        <strain evidence="2">DP1</strain>
    </source>
</reference>
<feature type="compositionally biased region" description="Basic and acidic residues" evidence="1">
    <location>
        <begin position="26"/>
        <end position="41"/>
    </location>
</feature>
<dbReference type="GO" id="GO:0006281">
    <property type="term" value="P:DNA repair"/>
    <property type="evidence" value="ECO:0007669"/>
    <property type="project" value="TreeGrafter"/>
</dbReference>